<gene>
    <name evidence="1" type="ORF">JOQ06_000402</name>
</gene>
<sequence length="103" mass="11076">MELTVTLAHVTASWSQMALSIIRGLILVPLMLEPKSVRTDAPPHGGGCNQWAGLLKEGDPIGPVDFHATASVSYVVLESGAFESELRERVEVIRPLTAVRQGV</sequence>
<dbReference type="Proteomes" id="UP001219934">
    <property type="component" value="Unassembled WGS sequence"/>
</dbReference>
<evidence type="ECO:0000313" key="1">
    <source>
        <dbReference type="EMBL" id="KAJ4924162.1"/>
    </source>
</evidence>
<keyword evidence="2" id="KW-1185">Reference proteome</keyword>
<proteinExistence type="predicted"/>
<protein>
    <submittedName>
        <fullName evidence="1">Uncharacterized protein</fullName>
    </submittedName>
</protein>
<organism evidence="1 2">
    <name type="scientific">Pogonophryne albipinna</name>
    <dbReference type="NCBI Taxonomy" id="1090488"/>
    <lineage>
        <taxon>Eukaryota</taxon>
        <taxon>Metazoa</taxon>
        <taxon>Chordata</taxon>
        <taxon>Craniata</taxon>
        <taxon>Vertebrata</taxon>
        <taxon>Euteleostomi</taxon>
        <taxon>Actinopterygii</taxon>
        <taxon>Neopterygii</taxon>
        <taxon>Teleostei</taxon>
        <taxon>Neoteleostei</taxon>
        <taxon>Acanthomorphata</taxon>
        <taxon>Eupercaria</taxon>
        <taxon>Perciformes</taxon>
        <taxon>Notothenioidei</taxon>
        <taxon>Pogonophryne</taxon>
    </lineage>
</organism>
<comment type="caution">
    <text evidence="1">The sequence shown here is derived from an EMBL/GenBank/DDBJ whole genome shotgun (WGS) entry which is preliminary data.</text>
</comment>
<dbReference type="AlphaFoldDB" id="A0AAD6F809"/>
<name>A0AAD6F809_9TELE</name>
<accession>A0AAD6F809</accession>
<reference evidence="1" key="1">
    <citation type="submission" date="2022-11" db="EMBL/GenBank/DDBJ databases">
        <title>Chromosome-level genome of Pogonophryne albipinna.</title>
        <authorList>
            <person name="Jo E."/>
        </authorList>
    </citation>
    <scope>NUCLEOTIDE SEQUENCE</scope>
    <source>
        <strain evidence="1">SGF0006</strain>
        <tissue evidence="1">Muscle</tissue>
    </source>
</reference>
<evidence type="ECO:0000313" key="2">
    <source>
        <dbReference type="Proteomes" id="UP001219934"/>
    </source>
</evidence>
<dbReference type="EMBL" id="JAPTMU010000023">
    <property type="protein sequence ID" value="KAJ4924162.1"/>
    <property type="molecule type" value="Genomic_DNA"/>
</dbReference>